<comment type="caution">
    <text evidence="2">The sequence shown here is derived from an EMBL/GenBank/DDBJ whole genome shotgun (WGS) entry which is preliminary data.</text>
</comment>
<evidence type="ECO:0000313" key="2">
    <source>
        <dbReference type="EMBL" id="KAF6040541.1"/>
    </source>
</evidence>
<proteinExistence type="predicted"/>
<name>A0A7J7KQT0_BUGNE</name>
<keyword evidence="3" id="KW-1185">Reference proteome</keyword>
<evidence type="ECO:0000313" key="3">
    <source>
        <dbReference type="Proteomes" id="UP000593567"/>
    </source>
</evidence>
<organism evidence="2 3">
    <name type="scientific">Bugula neritina</name>
    <name type="common">Brown bryozoan</name>
    <name type="synonym">Sertularia neritina</name>
    <dbReference type="NCBI Taxonomy" id="10212"/>
    <lineage>
        <taxon>Eukaryota</taxon>
        <taxon>Metazoa</taxon>
        <taxon>Spiralia</taxon>
        <taxon>Lophotrochozoa</taxon>
        <taxon>Bryozoa</taxon>
        <taxon>Gymnolaemata</taxon>
        <taxon>Cheilostomatida</taxon>
        <taxon>Flustrina</taxon>
        <taxon>Buguloidea</taxon>
        <taxon>Bugulidae</taxon>
        <taxon>Bugula</taxon>
    </lineage>
</organism>
<accession>A0A7J7KQT0</accession>
<feature type="region of interest" description="Disordered" evidence="1">
    <location>
        <begin position="40"/>
        <end position="60"/>
    </location>
</feature>
<evidence type="ECO:0000256" key="1">
    <source>
        <dbReference type="SAM" id="MobiDB-lite"/>
    </source>
</evidence>
<dbReference type="AlphaFoldDB" id="A0A7J7KQT0"/>
<dbReference type="Proteomes" id="UP000593567">
    <property type="component" value="Unassembled WGS sequence"/>
</dbReference>
<gene>
    <name evidence="2" type="ORF">EB796_001156</name>
</gene>
<feature type="compositionally biased region" description="Basic and acidic residues" evidence="1">
    <location>
        <begin position="44"/>
        <end position="55"/>
    </location>
</feature>
<reference evidence="2" key="1">
    <citation type="submission" date="2020-06" db="EMBL/GenBank/DDBJ databases">
        <title>Draft genome of Bugula neritina, a colonial animal packing powerful symbionts and potential medicines.</title>
        <authorList>
            <person name="Rayko M."/>
        </authorList>
    </citation>
    <scope>NUCLEOTIDE SEQUENCE [LARGE SCALE GENOMIC DNA]</scope>
    <source>
        <strain evidence="2">Kwan_BN1</strain>
    </source>
</reference>
<dbReference type="EMBL" id="VXIV02000134">
    <property type="protein sequence ID" value="KAF6040541.1"/>
    <property type="molecule type" value="Genomic_DNA"/>
</dbReference>
<protein>
    <submittedName>
        <fullName evidence="2">Uncharacterized protein</fullName>
    </submittedName>
</protein>
<sequence length="113" mass="13034">MFRQKLKPEIVKDIKPVTLFCRFHRPKAYKHNDVSIFISPIKNSGKDQSTERYEKQTSSNRQLLERAQANSWEQAADLAFPSQSGKPADAEHRRVQGSAVLLYQKSEFPSQIE</sequence>